<keyword evidence="4" id="KW-0227">DNA damage</keyword>
<evidence type="ECO:0000313" key="11">
    <source>
        <dbReference type="Proteomes" id="UP001597112"/>
    </source>
</evidence>
<comment type="caution">
    <text evidence="10">The sequence shown here is derived from an EMBL/GenBank/DDBJ whole genome shotgun (WGS) entry which is preliminary data.</text>
</comment>
<protein>
    <submittedName>
        <fullName evidence="10">Methylated-DNA--[protein]-cysteine S-methyltransferase</fullName>
        <ecNumber evidence="10">2.1.1.63</ecNumber>
    </submittedName>
</protein>
<dbReference type="InterPro" id="IPR036388">
    <property type="entry name" value="WH-like_DNA-bd_sf"/>
</dbReference>
<gene>
    <name evidence="10" type="ORF">ACFQ21_12330</name>
</gene>
<evidence type="ECO:0000259" key="9">
    <source>
        <dbReference type="PROSITE" id="PS01124"/>
    </source>
</evidence>
<dbReference type="GO" id="GO:0032259">
    <property type="term" value="P:methylation"/>
    <property type="evidence" value="ECO:0007669"/>
    <property type="project" value="UniProtKB-KW"/>
</dbReference>
<dbReference type="RefSeq" id="WP_377579422.1">
    <property type="nucleotide sequence ID" value="NZ_JBHTKA010000003.1"/>
</dbReference>
<sequence length="299" mass="34305">MNTLYSIPKSVATFATVTDNENQINYQRIEQAIRYLEENFKRQPALEEVAEKIHVSSFHFQRMFTEWAGISPKRFLQFLTIDFLKEKLQESKNLVEAAEAAGLSSQSRVYDLFTTLEAVTPQEYKQRGAGIRIEYGFHATPFGTCLIGITERGICWLSFLTNDQDPRFELEQMKHHWNNSIFHEDHLVTQTFVEKIFSDKAPSQKLHLFVKGTNFQVKVWEALLRIPMGNLTTYQDIALSVNNPRALQAIGSAVGSNHIAYLIPCHRVIRKDGILGEYRWSSVKKKSIIGWEMAKSAGE</sequence>
<evidence type="ECO:0000256" key="3">
    <source>
        <dbReference type="ARBA" id="ARBA00022679"/>
    </source>
</evidence>
<evidence type="ECO:0000256" key="8">
    <source>
        <dbReference type="ARBA" id="ARBA00049348"/>
    </source>
</evidence>
<dbReference type="InterPro" id="IPR036631">
    <property type="entry name" value="MGMT_N_sf"/>
</dbReference>
<dbReference type="Pfam" id="PF12833">
    <property type="entry name" value="HTH_18"/>
    <property type="match status" value="1"/>
</dbReference>
<dbReference type="InterPro" id="IPR014048">
    <property type="entry name" value="MethylDNA_cys_MeTrfase_DNA-bd"/>
</dbReference>
<keyword evidence="3 10" id="KW-0808">Transferase</keyword>
<keyword evidence="5" id="KW-0805">Transcription regulation</keyword>
<reference evidence="11" key="1">
    <citation type="journal article" date="2019" name="Int. J. Syst. Evol. Microbiol.">
        <title>The Global Catalogue of Microorganisms (GCM) 10K type strain sequencing project: providing services to taxonomists for standard genome sequencing and annotation.</title>
        <authorList>
            <consortium name="The Broad Institute Genomics Platform"/>
            <consortium name="The Broad Institute Genome Sequencing Center for Infectious Disease"/>
            <person name="Wu L."/>
            <person name="Ma J."/>
        </authorList>
    </citation>
    <scope>NUCLEOTIDE SEQUENCE [LARGE SCALE GENOMIC DNA]</scope>
    <source>
        <strain evidence="11">CCUG 58938</strain>
    </source>
</reference>
<evidence type="ECO:0000256" key="7">
    <source>
        <dbReference type="ARBA" id="ARBA00023204"/>
    </source>
</evidence>
<accession>A0ABW3K2U0</accession>
<dbReference type="Proteomes" id="UP001597112">
    <property type="component" value="Unassembled WGS sequence"/>
</dbReference>
<dbReference type="PROSITE" id="PS00374">
    <property type="entry name" value="MGMT"/>
    <property type="match status" value="1"/>
</dbReference>
<keyword evidence="6" id="KW-0804">Transcription</keyword>
<proteinExistence type="predicted"/>
<dbReference type="EC" id="2.1.1.63" evidence="10"/>
<dbReference type="EMBL" id="JBHTKA010000003">
    <property type="protein sequence ID" value="MFD1000101.1"/>
    <property type="molecule type" value="Genomic_DNA"/>
</dbReference>
<keyword evidence="7" id="KW-0234">DNA repair</keyword>
<evidence type="ECO:0000256" key="2">
    <source>
        <dbReference type="ARBA" id="ARBA00022603"/>
    </source>
</evidence>
<dbReference type="CDD" id="cd06445">
    <property type="entry name" value="ATase"/>
    <property type="match status" value="1"/>
</dbReference>
<dbReference type="InterPro" id="IPR036217">
    <property type="entry name" value="MethylDNA_cys_MeTrfase_DNAb"/>
</dbReference>
<dbReference type="InterPro" id="IPR009057">
    <property type="entry name" value="Homeodomain-like_sf"/>
</dbReference>
<comment type="catalytic activity">
    <reaction evidence="8">
        <text>a 6-O-methyl-2'-deoxyguanosine in DNA + L-cysteinyl-[protein] = S-methyl-L-cysteinyl-[protein] + a 2'-deoxyguanosine in DNA</text>
        <dbReference type="Rhea" id="RHEA:24000"/>
        <dbReference type="Rhea" id="RHEA-COMP:10131"/>
        <dbReference type="Rhea" id="RHEA-COMP:10132"/>
        <dbReference type="Rhea" id="RHEA-COMP:11367"/>
        <dbReference type="Rhea" id="RHEA-COMP:11368"/>
        <dbReference type="ChEBI" id="CHEBI:29950"/>
        <dbReference type="ChEBI" id="CHEBI:82612"/>
        <dbReference type="ChEBI" id="CHEBI:85445"/>
        <dbReference type="ChEBI" id="CHEBI:85448"/>
        <dbReference type="EC" id="2.1.1.63"/>
    </reaction>
</comment>
<organism evidence="10 11">
    <name type="scientific">Ohtaekwangia kribbensis</name>
    <dbReference type="NCBI Taxonomy" id="688913"/>
    <lineage>
        <taxon>Bacteria</taxon>
        <taxon>Pseudomonadati</taxon>
        <taxon>Bacteroidota</taxon>
        <taxon>Cytophagia</taxon>
        <taxon>Cytophagales</taxon>
        <taxon>Fulvivirgaceae</taxon>
        <taxon>Ohtaekwangia</taxon>
    </lineage>
</organism>
<dbReference type="InterPro" id="IPR001497">
    <property type="entry name" value="MethylDNA_cys_MeTrfase_AS"/>
</dbReference>
<evidence type="ECO:0000256" key="4">
    <source>
        <dbReference type="ARBA" id="ARBA00022763"/>
    </source>
</evidence>
<dbReference type="SMART" id="SM00342">
    <property type="entry name" value="HTH_ARAC"/>
    <property type="match status" value="1"/>
</dbReference>
<evidence type="ECO:0000313" key="10">
    <source>
        <dbReference type="EMBL" id="MFD1000101.1"/>
    </source>
</evidence>
<dbReference type="NCBIfam" id="TIGR00589">
    <property type="entry name" value="ogt"/>
    <property type="match status" value="1"/>
</dbReference>
<dbReference type="PANTHER" id="PTHR10815">
    <property type="entry name" value="METHYLATED-DNA--PROTEIN-CYSTEINE METHYLTRANSFERASE"/>
    <property type="match status" value="1"/>
</dbReference>
<evidence type="ECO:0000256" key="6">
    <source>
        <dbReference type="ARBA" id="ARBA00023163"/>
    </source>
</evidence>
<dbReference type="PROSITE" id="PS01124">
    <property type="entry name" value="HTH_ARAC_FAMILY_2"/>
    <property type="match status" value="1"/>
</dbReference>
<dbReference type="Gene3D" id="1.10.10.60">
    <property type="entry name" value="Homeodomain-like"/>
    <property type="match status" value="1"/>
</dbReference>
<evidence type="ECO:0000256" key="5">
    <source>
        <dbReference type="ARBA" id="ARBA00023015"/>
    </source>
</evidence>
<dbReference type="SUPFAM" id="SSF46767">
    <property type="entry name" value="Methylated DNA-protein cysteine methyltransferase, C-terminal domain"/>
    <property type="match status" value="1"/>
</dbReference>
<dbReference type="Pfam" id="PF01035">
    <property type="entry name" value="DNA_binding_1"/>
    <property type="match status" value="1"/>
</dbReference>
<keyword evidence="11" id="KW-1185">Reference proteome</keyword>
<comment type="catalytic activity">
    <reaction evidence="1">
        <text>a 4-O-methyl-thymidine in DNA + L-cysteinyl-[protein] = a thymidine in DNA + S-methyl-L-cysteinyl-[protein]</text>
        <dbReference type="Rhea" id="RHEA:53428"/>
        <dbReference type="Rhea" id="RHEA-COMP:10131"/>
        <dbReference type="Rhea" id="RHEA-COMP:10132"/>
        <dbReference type="Rhea" id="RHEA-COMP:13555"/>
        <dbReference type="Rhea" id="RHEA-COMP:13556"/>
        <dbReference type="ChEBI" id="CHEBI:29950"/>
        <dbReference type="ChEBI" id="CHEBI:82612"/>
        <dbReference type="ChEBI" id="CHEBI:137386"/>
        <dbReference type="ChEBI" id="CHEBI:137387"/>
        <dbReference type="EC" id="2.1.1.63"/>
    </reaction>
</comment>
<dbReference type="PANTHER" id="PTHR10815:SF13">
    <property type="entry name" value="METHYLATED-DNA--PROTEIN-CYSTEINE METHYLTRANSFERASE"/>
    <property type="match status" value="1"/>
</dbReference>
<dbReference type="SUPFAM" id="SSF46689">
    <property type="entry name" value="Homeodomain-like"/>
    <property type="match status" value="1"/>
</dbReference>
<keyword evidence="2 10" id="KW-0489">Methyltransferase</keyword>
<dbReference type="InterPro" id="IPR018060">
    <property type="entry name" value="HTH_AraC"/>
</dbReference>
<dbReference type="Gene3D" id="1.10.10.10">
    <property type="entry name" value="Winged helix-like DNA-binding domain superfamily/Winged helix DNA-binding domain"/>
    <property type="match status" value="1"/>
</dbReference>
<evidence type="ECO:0000256" key="1">
    <source>
        <dbReference type="ARBA" id="ARBA00001286"/>
    </source>
</evidence>
<dbReference type="GO" id="GO:0003908">
    <property type="term" value="F:methylated-DNA-[protein]-cysteine S-methyltransferase activity"/>
    <property type="evidence" value="ECO:0007669"/>
    <property type="project" value="UniProtKB-EC"/>
</dbReference>
<name>A0ABW3K2U0_9BACT</name>
<feature type="domain" description="HTH araC/xylS-type" evidence="9">
    <location>
        <begin position="30"/>
        <end position="127"/>
    </location>
</feature>
<dbReference type="SUPFAM" id="SSF53155">
    <property type="entry name" value="Methylated DNA-protein cysteine methyltransferase domain"/>
    <property type="match status" value="1"/>
</dbReference>
<dbReference type="Gene3D" id="3.30.160.70">
    <property type="entry name" value="Methylated DNA-protein cysteine methyltransferase domain"/>
    <property type="match status" value="1"/>
</dbReference>